<dbReference type="Proteomes" id="UP001169764">
    <property type="component" value="Unassembled WGS sequence"/>
</dbReference>
<organism evidence="2 3">
    <name type="scientific">Sphingomonas natans</name>
    <dbReference type="NCBI Taxonomy" id="3063330"/>
    <lineage>
        <taxon>Bacteria</taxon>
        <taxon>Pseudomonadati</taxon>
        <taxon>Pseudomonadota</taxon>
        <taxon>Alphaproteobacteria</taxon>
        <taxon>Sphingomonadales</taxon>
        <taxon>Sphingomonadaceae</taxon>
        <taxon>Sphingomonas</taxon>
    </lineage>
</organism>
<evidence type="ECO:0000256" key="1">
    <source>
        <dbReference type="SAM" id="SignalP"/>
    </source>
</evidence>
<keyword evidence="3" id="KW-1185">Reference proteome</keyword>
<proteinExistence type="predicted"/>
<name>A0ABT8Y9V6_9SPHN</name>
<dbReference type="RefSeq" id="WP_303542897.1">
    <property type="nucleotide sequence ID" value="NZ_JAUOTP010000005.1"/>
</dbReference>
<protein>
    <submittedName>
        <fullName evidence="2">DUF2141 domain-containing protein</fullName>
    </submittedName>
</protein>
<gene>
    <name evidence="2" type="ORF">Q4F19_12050</name>
</gene>
<feature type="signal peptide" evidence="1">
    <location>
        <begin position="1"/>
        <end position="22"/>
    </location>
</feature>
<evidence type="ECO:0000313" key="2">
    <source>
        <dbReference type="EMBL" id="MDO6415114.1"/>
    </source>
</evidence>
<evidence type="ECO:0000313" key="3">
    <source>
        <dbReference type="Proteomes" id="UP001169764"/>
    </source>
</evidence>
<dbReference type="Pfam" id="PF09912">
    <property type="entry name" value="DUF2141"/>
    <property type="match status" value="1"/>
</dbReference>
<dbReference type="EMBL" id="JAUOTP010000005">
    <property type="protein sequence ID" value="MDO6415114.1"/>
    <property type="molecule type" value="Genomic_DNA"/>
</dbReference>
<sequence>MSKLFAPVAAIALGAGSTVAPAAAAAAIVGPHAAECVGNGGKPAMLVRVLGLKARTGMVRVQSYGGDPAHYFDKGSYIERVDVATPATGPVEVCMPVPRSGSYAISIRHDLNGSGKSDMSDGGGFSGNPSVSLMDIIFKRRPSPVQVEVKVASGVTRVPIVLNYVQGGSVKPIASAER</sequence>
<keyword evidence="1" id="KW-0732">Signal</keyword>
<dbReference type="InterPro" id="IPR018673">
    <property type="entry name" value="DUF2141"/>
</dbReference>
<accession>A0ABT8Y9V6</accession>
<reference evidence="2" key="1">
    <citation type="submission" date="2023-07" db="EMBL/GenBank/DDBJ databases">
        <authorList>
            <person name="Kim M."/>
        </authorList>
    </citation>
    <scope>NUCLEOTIDE SEQUENCE</scope>
    <source>
        <strain evidence="2">BIUV-7</strain>
    </source>
</reference>
<feature type="chain" id="PRO_5046116483" evidence="1">
    <location>
        <begin position="23"/>
        <end position="178"/>
    </location>
</feature>
<comment type="caution">
    <text evidence="2">The sequence shown here is derived from an EMBL/GenBank/DDBJ whole genome shotgun (WGS) entry which is preliminary data.</text>
</comment>